<evidence type="ECO:0000256" key="1">
    <source>
        <dbReference type="SAM" id="SignalP"/>
    </source>
</evidence>
<name>A0A923M5B4_9BURK</name>
<dbReference type="Gene3D" id="3.40.50.2300">
    <property type="match status" value="2"/>
</dbReference>
<dbReference type="CDD" id="cd06325">
    <property type="entry name" value="PBP1_ABC_unchar_transporter"/>
    <property type="match status" value="1"/>
</dbReference>
<dbReference type="AlphaFoldDB" id="A0A923M5B4"/>
<organism evidence="2 3">
    <name type="scientific">Ramlibacter albus</name>
    <dbReference type="NCBI Taxonomy" id="2079448"/>
    <lineage>
        <taxon>Bacteria</taxon>
        <taxon>Pseudomonadati</taxon>
        <taxon>Pseudomonadota</taxon>
        <taxon>Betaproteobacteria</taxon>
        <taxon>Burkholderiales</taxon>
        <taxon>Comamonadaceae</taxon>
        <taxon>Ramlibacter</taxon>
    </lineage>
</organism>
<dbReference type="InterPro" id="IPR007487">
    <property type="entry name" value="ABC_transpt-TYRBP-like"/>
</dbReference>
<gene>
    <name evidence="2" type="ORF">H8R02_01960</name>
</gene>
<dbReference type="PANTHER" id="PTHR35271:SF1">
    <property type="entry name" value="ABC TRANSPORTER, SUBSTRATE-BINDING LIPOPROTEIN"/>
    <property type="match status" value="1"/>
</dbReference>
<dbReference type="PROSITE" id="PS51257">
    <property type="entry name" value="PROKAR_LIPOPROTEIN"/>
    <property type="match status" value="1"/>
</dbReference>
<accession>A0A923M5B4</accession>
<feature type="signal peptide" evidence="1">
    <location>
        <begin position="1"/>
        <end position="27"/>
    </location>
</feature>
<keyword evidence="3" id="KW-1185">Reference proteome</keyword>
<dbReference type="RefSeq" id="WP_187079656.1">
    <property type="nucleotide sequence ID" value="NZ_JACORU010000001.1"/>
</dbReference>
<dbReference type="EMBL" id="JACORU010000001">
    <property type="protein sequence ID" value="MBC5763198.1"/>
    <property type="molecule type" value="Genomic_DNA"/>
</dbReference>
<evidence type="ECO:0000313" key="2">
    <source>
        <dbReference type="EMBL" id="MBC5763198.1"/>
    </source>
</evidence>
<feature type="chain" id="PRO_5037518271" evidence="1">
    <location>
        <begin position="28"/>
        <end position="329"/>
    </location>
</feature>
<dbReference type="Pfam" id="PF04392">
    <property type="entry name" value="ABC_sub_bind"/>
    <property type="match status" value="1"/>
</dbReference>
<dbReference type="PANTHER" id="PTHR35271">
    <property type="entry name" value="ABC TRANSPORTER, SUBSTRATE-BINDING LIPOPROTEIN-RELATED"/>
    <property type="match status" value="1"/>
</dbReference>
<reference evidence="2" key="1">
    <citation type="submission" date="2020-08" db="EMBL/GenBank/DDBJ databases">
        <title>Ramlibacter sp. GTP1 16S ribosomal RNA gene genome sequencing and assembly.</title>
        <authorList>
            <person name="Kang M."/>
        </authorList>
    </citation>
    <scope>NUCLEOTIDE SEQUENCE</scope>
    <source>
        <strain evidence="2">GTP1</strain>
    </source>
</reference>
<evidence type="ECO:0000313" key="3">
    <source>
        <dbReference type="Proteomes" id="UP000596827"/>
    </source>
</evidence>
<keyword evidence="1" id="KW-0732">Signal</keyword>
<dbReference type="Proteomes" id="UP000596827">
    <property type="component" value="Unassembled WGS sequence"/>
</dbReference>
<proteinExistence type="predicted"/>
<comment type="caution">
    <text evidence="2">The sequence shown here is derived from an EMBL/GenBank/DDBJ whole genome shotgun (WGS) entry which is preliminary data.</text>
</comment>
<sequence>MRKATPLLATRRSFGAFLLAGSACAVAQPAGRTWRVGFLGVGRPEPYAARIAALREGLAALGYREGQNLMLEFRWAEGNVDRLRELAAELVRGKVDLLVTHSTPGARAALDVTKTLPIVMADSGDPVGQRLVTSLARPGGNITGSSIVSPPLYGKRLELLREIHPAMRRVAFVTNAANRQPSTHRHIEDVAARHKLELEKLEVSGTAEFEPSLREFKSRRGDALVVIDDPLFVLHTTQLAQAALKHRLALAGFAEFAPQGGLVGYGASFPEMYRRAATFIDKIFRGAPPGELPIEQASRFELLVNLKTAKALGLRVPPSTLASADGVIE</sequence>
<protein>
    <submittedName>
        <fullName evidence="2">ABC transporter substrate-binding protein</fullName>
    </submittedName>
</protein>